<comment type="caution">
    <text evidence="2">The sequence shown here is derived from an EMBL/GenBank/DDBJ whole genome shotgun (WGS) entry which is preliminary data.</text>
</comment>
<evidence type="ECO:0000256" key="1">
    <source>
        <dbReference type="SAM" id="Phobius"/>
    </source>
</evidence>
<feature type="transmembrane region" description="Helical" evidence="1">
    <location>
        <begin position="49"/>
        <end position="65"/>
    </location>
</feature>
<dbReference type="EMBL" id="JAULSC010000015">
    <property type="protein sequence ID" value="MDO3396911.1"/>
    <property type="molecule type" value="Genomic_DNA"/>
</dbReference>
<sequence length="75" mass="7910">MTNRSAEPTDDLELADVLWFVVAVGFYALAALPAAWAVNAIIDAGHADYVPTLVLVAVVGAVVRVDPFSLRDGRG</sequence>
<organism evidence="2 3">
    <name type="scientific">Nocardioides cremeus</name>
    <dbReference type="NCBI Taxonomy" id="3058044"/>
    <lineage>
        <taxon>Bacteria</taxon>
        <taxon>Bacillati</taxon>
        <taxon>Actinomycetota</taxon>
        <taxon>Actinomycetes</taxon>
        <taxon>Propionibacteriales</taxon>
        <taxon>Nocardioidaceae</taxon>
        <taxon>Nocardioides</taxon>
    </lineage>
</organism>
<keyword evidence="3" id="KW-1185">Reference proteome</keyword>
<accession>A0ABT8TSV1</accession>
<reference evidence="2" key="1">
    <citation type="submission" date="2023-06" db="EMBL/GenBank/DDBJ databases">
        <title>Genome sequence of Nocardioides sp. SOB44.</title>
        <authorList>
            <person name="Zhang G."/>
        </authorList>
    </citation>
    <scope>NUCLEOTIDE SEQUENCE</scope>
    <source>
        <strain evidence="2">SOB44</strain>
    </source>
</reference>
<keyword evidence="1" id="KW-1133">Transmembrane helix</keyword>
<keyword evidence="1" id="KW-0812">Transmembrane</keyword>
<dbReference type="RefSeq" id="WP_302709095.1">
    <property type="nucleotide sequence ID" value="NZ_JAULSC010000015.1"/>
</dbReference>
<dbReference type="Proteomes" id="UP001168363">
    <property type="component" value="Unassembled WGS sequence"/>
</dbReference>
<protein>
    <submittedName>
        <fullName evidence="2">Uncharacterized protein</fullName>
    </submittedName>
</protein>
<evidence type="ECO:0000313" key="3">
    <source>
        <dbReference type="Proteomes" id="UP001168363"/>
    </source>
</evidence>
<evidence type="ECO:0000313" key="2">
    <source>
        <dbReference type="EMBL" id="MDO3396911.1"/>
    </source>
</evidence>
<proteinExistence type="predicted"/>
<feature type="transmembrane region" description="Helical" evidence="1">
    <location>
        <begin position="17"/>
        <end position="42"/>
    </location>
</feature>
<name>A0ABT8TSV1_9ACTN</name>
<gene>
    <name evidence="2" type="ORF">QWJ41_14375</name>
</gene>
<keyword evidence="1" id="KW-0472">Membrane</keyword>